<dbReference type="EMBL" id="JASCZI010032581">
    <property type="protein sequence ID" value="MED6128384.1"/>
    <property type="molecule type" value="Genomic_DNA"/>
</dbReference>
<reference evidence="1 2" key="1">
    <citation type="journal article" date="2023" name="Plants (Basel)">
        <title>Bridging the Gap: Combining Genomics and Transcriptomics Approaches to Understand Stylosanthes scabra, an Orphan Legume from the Brazilian Caatinga.</title>
        <authorList>
            <person name="Ferreira-Neto J.R.C."/>
            <person name="da Silva M.D."/>
            <person name="Binneck E."/>
            <person name="de Melo N.F."/>
            <person name="da Silva R.H."/>
            <person name="de Melo A.L.T.M."/>
            <person name="Pandolfi V."/>
            <person name="Bustamante F.O."/>
            <person name="Brasileiro-Vidal A.C."/>
            <person name="Benko-Iseppon A.M."/>
        </authorList>
    </citation>
    <scope>NUCLEOTIDE SEQUENCE [LARGE SCALE GENOMIC DNA]</scope>
    <source>
        <tissue evidence="1">Leaves</tissue>
    </source>
</reference>
<organism evidence="1 2">
    <name type="scientific">Stylosanthes scabra</name>
    <dbReference type="NCBI Taxonomy" id="79078"/>
    <lineage>
        <taxon>Eukaryota</taxon>
        <taxon>Viridiplantae</taxon>
        <taxon>Streptophyta</taxon>
        <taxon>Embryophyta</taxon>
        <taxon>Tracheophyta</taxon>
        <taxon>Spermatophyta</taxon>
        <taxon>Magnoliopsida</taxon>
        <taxon>eudicotyledons</taxon>
        <taxon>Gunneridae</taxon>
        <taxon>Pentapetalae</taxon>
        <taxon>rosids</taxon>
        <taxon>fabids</taxon>
        <taxon>Fabales</taxon>
        <taxon>Fabaceae</taxon>
        <taxon>Papilionoideae</taxon>
        <taxon>50 kb inversion clade</taxon>
        <taxon>dalbergioids sensu lato</taxon>
        <taxon>Dalbergieae</taxon>
        <taxon>Pterocarpus clade</taxon>
        <taxon>Stylosanthes</taxon>
    </lineage>
</organism>
<dbReference type="Proteomes" id="UP001341840">
    <property type="component" value="Unassembled WGS sequence"/>
</dbReference>
<name>A0ABU6RWR8_9FABA</name>
<evidence type="ECO:0000313" key="1">
    <source>
        <dbReference type="EMBL" id="MED6128384.1"/>
    </source>
</evidence>
<comment type="caution">
    <text evidence="1">The sequence shown here is derived from an EMBL/GenBank/DDBJ whole genome shotgun (WGS) entry which is preliminary data.</text>
</comment>
<evidence type="ECO:0000313" key="2">
    <source>
        <dbReference type="Proteomes" id="UP001341840"/>
    </source>
</evidence>
<keyword evidence="2" id="KW-1185">Reference proteome</keyword>
<gene>
    <name evidence="1" type="ORF">PIB30_097234</name>
</gene>
<accession>A0ABU6RWR8</accession>
<proteinExistence type="predicted"/>
<sequence>MVMAQPHDYDQWNRKPFLSSVVTPSQPLRDLTDEVIREILLRLPTRCLVLSLGLVKETSNEFSLPCEDPEDSGFTELCVLKNCLAVCSCHEKTHWTLWLMKEYGEPQSWTKLVMIFFHRLVSSPLGPL</sequence>
<protein>
    <recommendedName>
        <fullName evidence="3">F-box domain-containing protein</fullName>
    </recommendedName>
</protein>
<evidence type="ECO:0008006" key="3">
    <source>
        <dbReference type="Google" id="ProtNLM"/>
    </source>
</evidence>